<gene>
    <name evidence="2" type="ORF">CWS72_19420</name>
</gene>
<sequence length="107" mass="11806">MWQKLMRTWLIGAAVTLATPEGALRAETNHPTDPATGSERNTEDQQTATQPRKDLYAGNEEPSLAELLADPVCHALMRFDGVTQDSLTTMIAGWQEKLRIRPDDADG</sequence>
<evidence type="ECO:0000256" key="1">
    <source>
        <dbReference type="SAM" id="MobiDB-lite"/>
    </source>
</evidence>
<accession>A0A2N3PQZ8</accession>
<evidence type="ECO:0000313" key="2">
    <source>
        <dbReference type="EMBL" id="PKU22827.1"/>
    </source>
</evidence>
<evidence type="ECO:0000313" key="3">
    <source>
        <dbReference type="Proteomes" id="UP000233293"/>
    </source>
</evidence>
<dbReference type="OrthoDB" id="7360359at2"/>
<feature type="region of interest" description="Disordered" evidence="1">
    <location>
        <begin position="20"/>
        <end position="59"/>
    </location>
</feature>
<dbReference type="Proteomes" id="UP000233293">
    <property type="component" value="Unassembled WGS sequence"/>
</dbReference>
<dbReference type="RefSeq" id="WP_101252300.1">
    <property type="nucleotide sequence ID" value="NZ_PIUM01000026.1"/>
</dbReference>
<proteinExistence type="predicted"/>
<comment type="caution">
    <text evidence="2">The sequence shown here is derived from an EMBL/GenBank/DDBJ whole genome shotgun (WGS) entry which is preliminary data.</text>
</comment>
<dbReference type="EMBL" id="PIUM01000026">
    <property type="protein sequence ID" value="PKU22827.1"/>
    <property type="molecule type" value="Genomic_DNA"/>
</dbReference>
<dbReference type="AlphaFoldDB" id="A0A2N3PQZ8"/>
<name>A0A2N3PQZ8_9PROT</name>
<protein>
    <submittedName>
        <fullName evidence="2">Uncharacterized protein</fullName>
    </submittedName>
</protein>
<reference evidence="3" key="1">
    <citation type="submission" date="2017-12" db="EMBL/GenBank/DDBJ databases">
        <title>Draft genome sequence of Telmatospirillum siberiense 26-4b1T, an acidotolerant peatland alphaproteobacterium potentially involved in sulfur cycling.</title>
        <authorList>
            <person name="Hausmann B."/>
            <person name="Pjevac P."/>
            <person name="Schreck K."/>
            <person name="Herbold C.W."/>
            <person name="Daims H."/>
            <person name="Wagner M."/>
            <person name="Pester M."/>
            <person name="Loy A."/>
        </authorList>
    </citation>
    <scope>NUCLEOTIDE SEQUENCE [LARGE SCALE GENOMIC DNA]</scope>
    <source>
        <strain evidence="3">26-4b1</strain>
    </source>
</reference>
<organism evidence="2 3">
    <name type="scientific">Telmatospirillum siberiense</name>
    <dbReference type="NCBI Taxonomy" id="382514"/>
    <lineage>
        <taxon>Bacteria</taxon>
        <taxon>Pseudomonadati</taxon>
        <taxon>Pseudomonadota</taxon>
        <taxon>Alphaproteobacteria</taxon>
        <taxon>Rhodospirillales</taxon>
        <taxon>Rhodospirillaceae</taxon>
        <taxon>Telmatospirillum</taxon>
    </lineage>
</organism>
<keyword evidence="3" id="KW-1185">Reference proteome</keyword>